<name>A0ABP3GJU8_9ACTN</name>
<organism evidence="3 4">
    <name type="scientific">Streptomyces blastmyceticus</name>
    <dbReference type="NCBI Taxonomy" id="68180"/>
    <lineage>
        <taxon>Bacteria</taxon>
        <taxon>Bacillati</taxon>
        <taxon>Actinomycetota</taxon>
        <taxon>Actinomycetes</taxon>
        <taxon>Kitasatosporales</taxon>
        <taxon>Streptomycetaceae</taxon>
        <taxon>Streptomyces</taxon>
    </lineage>
</organism>
<gene>
    <name evidence="3" type="ORF">GCM10010319_25060</name>
</gene>
<dbReference type="PROSITE" id="PS00086">
    <property type="entry name" value="CYTOCHROME_P450"/>
    <property type="match status" value="1"/>
</dbReference>
<evidence type="ECO:0000313" key="4">
    <source>
        <dbReference type="Proteomes" id="UP001500063"/>
    </source>
</evidence>
<comment type="similarity">
    <text evidence="1 2">Belongs to the cytochrome P450 family.</text>
</comment>
<protein>
    <submittedName>
        <fullName evidence="3">Cytochrome P450</fullName>
    </submittedName>
</protein>
<dbReference type="InterPro" id="IPR017972">
    <property type="entry name" value="Cyt_P450_CS"/>
</dbReference>
<reference evidence="4" key="1">
    <citation type="journal article" date="2019" name="Int. J. Syst. Evol. Microbiol.">
        <title>The Global Catalogue of Microorganisms (GCM) 10K type strain sequencing project: providing services to taxonomists for standard genome sequencing and annotation.</title>
        <authorList>
            <consortium name="The Broad Institute Genomics Platform"/>
            <consortium name="The Broad Institute Genome Sequencing Center for Infectious Disease"/>
            <person name="Wu L."/>
            <person name="Ma J."/>
        </authorList>
    </citation>
    <scope>NUCLEOTIDE SEQUENCE [LARGE SCALE GENOMIC DNA]</scope>
    <source>
        <strain evidence="4">JCM 4565</strain>
    </source>
</reference>
<accession>A0ABP3GJU8</accession>
<dbReference type="Proteomes" id="UP001500063">
    <property type="component" value="Unassembled WGS sequence"/>
</dbReference>
<comment type="caution">
    <text evidence="3">The sequence shown here is derived from an EMBL/GenBank/DDBJ whole genome shotgun (WGS) entry which is preliminary data.</text>
</comment>
<dbReference type="PRINTS" id="PR00359">
    <property type="entry name" value="BP450"/>
</dbReference>
<dbReference type="PRINTS" id="PR00385">
    <property type="entry name" value="P450"/>
</dbReference>
<evidence type="ECO:0000256" key="1">
    <source>
        <dbReference type="ARBA" id="ARBA00010617"/>
    </source>
</evidence>
<keyword evidence="4" id="KW-1185">Reference proteome</keyword>
<dbReference type="PANTHER" id="PTHR46696:SF1">
    <property type="entry name" value="CYTOCHROME P450 YJIB-RELATED"/>
    <property type="match status" value="1"/>
</dbReference>
<dbReference type="PANTHER" id="PTHR46696">
    <property type="entry name" value="P450, PUTATIVE (EUROFUNG)-RELATED"/>
    <property type="match status" value="1"/>
</dbReference>
<keyword evidence="2" id="KW-0349">Heme</keyword>
<evidence type="ECO:0000256" key="2">
    <source>
        <dbReference type="RuleBase" id="RU000461"/>
    </source>
</evidence>
<dbReference type="CDD" id="cd11030">
    <property type="entry name" value="CYP105-like"/>
    <property type="match status" value="1"/>
</dbReference>
<keyword evidence="2" id="KW-0408">Iron</keyword>
<proteinExistence type="inferred from homology"/>
<evidence type="ECO:0000313" key="3">
    <source>
        <dbReference type="EMBL" id="GAA0347454.1"/>
    </source>
</evidence>
<dbReference type="InterPro" id="IPR036396">
    <property type="entry name" value="Cyt_P450_sf"/>
</dbReference>
<keyword evidence="2" id="KW-0479">Metal-binding</keyword>
<keyword evidence="2" id="KW-0560">Oxidoreductase</keyword>
<sequence>MDHTAECLPEFGFRRDPEAPFDPPPERMRWLEQEGLPRVRLWNGGTAWVISGYEEQRLLLADPRISADDRHPNYPFFSSGSQAVGRTRTFLRMDGAEHSEHRRRFLPGFSARRMRALVPRIEEITSAALDAMEKTGPPCDLMTAFALPVPSRVICELLGVAYADHEFFERDCVELTDINSSAEVVCAAWRRILEYLAALADAKAEDPADDLMSVLAQEMAAGRISREQCASDALLILLGGHETTANMIALGSCLLLQHPGQLVRVRDGEPQDVARAVDELMRFLSVAQSGRRRVATADIEVAGGVIRAGDGVIFAGDVANRDPRVFEEPGRLDVGRQARYHLGFGHGPHRCPGESLARLELQVAIPALLRRFPGLRLDRPLGELRFRSDSMNYGVQEMPVSW</sequence>
<dbReference type="SUPFAM" id="SSF48264">
    <property type="entry name" value="Cytochrome P450"/>
    <property type="match status" value="1"/>
</dbReference>
<keyword evidence="2" id="KW-0503">Monooxygenase</keyword>
<dbReference type="Gene3D" id="1.10.630.10">
    <property type="entry name" value="Cytochrome P450"/>
    <property type="match status" value="1"/>
</dbReference>
<dbReference type="Pfam" id="PF00067">
    <property type="entry name" value="p450"/>
    <property type="match status" value="1"/>
</dbReference>
<dbReference type="InterPro" id="IPR002397">
    <property type="entry name" value="Cyt_P450_B"/>
</dbReference>
<dbReference type="EMBL" id="BAAABW010000013">
    <property type="protein sequence ID" value="GAA0347454.1"/>
    <property type="molecule type" value="Genomic_DNA"/>
</dbReference>
<dbReference type="InterPro" id="IPR001128">
    <property type="entry name" value="Cyt_P450"/>
</dbReference>